<dbReference type="GO" id="GO:0043565">
    <property type="term" value="F:sequence-specific DNA binding"/>
    <property type="evidence" value="ECO:0007669"/>
    <property type="project" value="InterPro"/>
</dbReference>
<sequence length="667" mass="74538">MWTVNRKLTRVYRSWEKFISNYEIEPYVIRPLIANSWHRCLRMKVDPMSPLDHINLLSPSQINKHIERRKTLIGAAMPFMSHLYNFVKGSETLVCLADDNGIILDVLRDPVIHYQTKHICTEVGSDWSESICGTNSIGTCLFEKKPVQITATEHYCKVLHGLTGSAAPIFSPEGELLGVLSIIGLCNNVHAHTLGMVVAAVKAIENQLVSQKKSYELLLAYKKVTAVIETMDEGLIAIEANRKITQLNSEGAKILQVNREDCIGRSALDVFGQSFPLLEALQNEVEFTDKEFYIETPAGGTRFTSTVKMIRDETGQVTGMMATLREMQSVHKLVNKMVGAQATFTFDDIIGNDPQLHTLIQRAKRVARSSSTILLQGASGTGKEMFAQAIHNASGRRGGPFIVINCGAIPRELVESELFGYEEGAFTGAKKGGRPGKFELASGGTIFLDEIGDMPLDIQASLLRVLQERQVTRIGGQKSIPVNTRVIAATNKNLAEEVEKGNFRLDLYYRLNVINLVIPSLRDRPRDIPYLAQYFVNKISRRLGITPPIIAPDFYECLSRYDWPGNVRELENVIEQALNIVETDILIPEHLPARIYSPQNNRQINPEQKINLKSAEAEIIRDALDKCRWNISRAASTLGIGRNTLYRKIKRYNLCAAKGKRGDQGGM</sequence>
<evidence type="ECO:0000256" key="1">
    <source>
        <dbReference type="ARBA" id="ARBA00022741"/>
    </source>
</evidence>
<dbReference type="SUPFAM" id="SSF55785">
    <property type="entry name" value="PYP-like sensor domain (PAS domain)"/>
    <property type="match status" value="1"/>
</dbReference>
<feature type="domain" description="Sigma-54 factor interaction" evidence="6">
    <location>
        <begin position="349"/>
        <end position="579"/>
    </location>
</feature>
<keyword evidence="2" id="KW-0067">ATP-binding</keyword>
<evidence type="ECO:0000256" key="4">
    <source>
        <dbReference type="ARBA" id="ARBA00023125"/>
    </source>
</evidence>
<dbReference type="Pfam" id="PF00158">
    <property type="entry name" value="Sigma54_activat"/>
    <property type="match status" value="1"/>
</dbReference>
<dbReference type="SMART" id="SM00382">
    <property type="entry name" value="AAA"/>
    <property type="match status" value="1"/>
</dbReference>
<dbReference type="GO" id="GO:0006355">
    <property type="term" value="P:regulation of DNA-templated transcription"/>
    <property type="evidence" value="ECO:0007669"/>
    <property type="project" value="InterPro"/>
</dbReference>
<dbReference type="Gene3D" id="1.10.10.60">
    <property type="entry name" value="Homeodomain-like"/>
    <property type="match status" value="1"/>
</dbReference>
<dbReference type="FunFam" id="3.40.50.300:FF:000006">
    <property type="entry name" value="DNA-binding transcriptional regulator NtrC"/>
    <property type="match status" value="1"/>
</dbReference>
<proteinExistence type="predicted"/>
<dbReference type="Pfam" id="PF02954">
    <property type="entry name" value="HTH_8"/>
    <property type="match status" value="1"/>
</dbReference>
<dbReference type="InterPro" id="IPR003018">
    <property type="entry name" value="GAF"/>
</dbReference>
<evidence type="ECO:0000313" key="8">
    <source>
        <dbReference type="EMBL" id="KNZ69303.1"/>
    </source>
</evidence>
<dbReference type="CDD" id="cd00130">
    <property type="entry name" value="PAS"/>
    <property type="match status" value="1"/>
</dbReference>
<dbReference type="Gene3D" id="3.40.50.300">
    <property type="entry name" value="P-loop containing nucleotide triphosphate hydrolases"/>
    <property type="match status" value="1"/>
</dbReference>
<dbReference type="Pfam" id="PF25601">
    <property type="entry name" value="AAA_lid_14"/>
    <property type="match status" value="1"/>
</dbReference>
<feature type="domain" description="PAS" evidence="7">
    <location>
        <begin position="220"/>
        <end position="268"/>
    </location>
</feature>
<dbReference type="InterPro" id="IPR002197">
    <property type="entry name" value="HTH_Fis"/>
</dbReference>
<evidence type="ECO:0000259" key="7">
    <source>
        <dbReference type="PROSITE" id="PS50112"/>
    </source>
</evidence>
<dbReference type="SUPFAM" id="SSF52540">
    <property type="entry name" value="P-loop containing nucleoside triphosphate hydrolases"/>
    <property type="match status" value="1"/>
</dbReference>
<evidence type="ECO:0000313" key="9">
    <source>
        <dbReference type="Proteomes" id="UP000037175"/>
    </source>
</evidence>
<dbReference type="InterPro" id="IPR002078">
    <property type="entry name" value="Sigma_54_int"/>
</dbReference>
<dbReference type="InterPro" id="IPR003593">
    <property type="entry name" value="AAA+_ATPase"/>
</dbReference>
<evidence type="ECO:0000256" key="3">
    <source>
        <dbReference type="ARBA" id="ARBA00023015"/>
    </source>
</evidence>
<dbReference type="InterPro" id="IPR058031">
    <property type="entry name" value="AAA_lid_NorR"/>
</dbReference>
<dbReference type="PROSITE" id="PS00688">
    <property type="entry name" value="SIGMA54_INTERACT_3"/>
    <property type="match status" value="1"/>
</dbReference>
<keyword evidence="3" id="KW-0805">Transcription regulation</keyword>
<comment type="caution">
    <text evidence="8">The sequence shown here is derived from an EMBL/GenBank/DDBJ whole genome shotgun (WGS) entry which is preliminary data.</text>
</comment>
<dbReference type="Pfam" id="PF01590">
    <property type="entry name" value="GAF"/>
    <property type="match status" value="1"/>
</dbReference>
<dbReference type="CDD" id="cd00009">
    <property type="entry name" value="AAA"/>
    <property type="match status" value="1"/>
</dbReference>
<dbReference type="PANTHER" id="PTHR32071">
    <property type="entry name" value="TRANSCRIPTIONAL REGULATORY PROTEIN"/>
    <property type="match status" value="1"/>
</dbReference>
<evidence type="ECO:0000256" key="5">
    <source>
        <dbReference type="ARBA" id="ARBA00023163"/>
    </source>
</evidence>
<organism evidence="8 9">
    <name type="scientific">Thermincola ferriacetica</name>
    <dbReference type="NCBI Taxonomy" id="281456"/>
    <lineage>
        <taxon>Bacteria</taxon>
        <taxon>Bacillati</taxon>
        <taxon>Bacillota</taxon>
        <taxon>Clostridia</taxon>
        <taxon>Eubacteriales</taxon>
        <taxon>Thermincolaceae</taxon>
        <taxon>Thermincola</taxon>
    </lineage>
</organism>
<dbReference type="InterPro" id="IPR035965">
    <property type="entry name" value="PAS-like_dom_sf"/>
</dbReference>
<dbReference type="AlphaFoldDB" id="A0A0L6W1M5"/>
<dbReference type="InterPro" id="IPR025943">
    <property type="entry name" value="Sigma_54_int_dom_ATP-bd_2"/>
</dbReference>
<gene>
    <name evidence="8" type="ORF">Tfer_2100</name>
</gene>
<dbReference type="PANTHER" id="PTHR32071:SF57">
    <property type="entry name" value="C4-DICARBOXYLATE TRANSPORT TRANSCRIPTIONAL REGULATORY PROTEIN DCTD"/>
    <property type="match status" value="1"/>
</dbReference>
<dbReference type="PROSITE" id="PS00676">
    <property type="entry name" value="SIGMA54_INTERACT_2"/>
    <property type="match status" value="1"/>
</dbReference>
<dbReference type="Gene3D" id="1.10.8.60">
    <property type="match status" value="1"/>
</dbReference>
<keyword evidence="9" id="KW-1185">Reference proteome</keyword>
<protein>
    <submittedName>
        <fullName evidence="8">GAF modulated Fis family sigma-54 specific transcriptional regulator</fullName>
    </submittedName>
</protein>
<dbReference type="SMART" id="SM00091">
    <property type="entry name" value="PAS"/>
    <property type="match status" value="1"/>
</dbReference>
<dbReference type="Gene3D" id="3.30.450.40">
    <property type="match status" value="1"/>
</dbReference>
<dbReference type="EMBL" id="LGTE01000014">
    <property type="protein sequence ID" value="KNZ69303.1"/>
    <property type="molecule type" value="Genomic_DNA"/>
</dbReference>
<dbReference type="GO" id="GO:0005524">
    <property type="term" value="F:ATP binding"/>
    <property type="evidence" value="ECO:0007669"/>
    <property type="project" value="UniProtKB-KW"/>
</dbReference>
<dbReference type="Proteomes" id="UP000037175">
    <property type="component" value="Unassembled WGS sequence"/>
</dbReference>
<dbReference type="InterPro" id="IPR013767">
    <property type="entry name" value="PAS_fold"/>
</dbReference>
<dbReference type="RefSeq" id="WP_052218279.1">
    <property type="nucleotide sequence ID" value="NZ_LGTE01000014.1"/>
</dbReference>
<dbReference type="PRINTS" id="PR01590">
    <property type="entry name" value="HTHFIS"/>
</dbReference>
<dbReference type="InterPro" id="IPR009057">
    <property type="entry name" value="Homeodomain-like_sf"/>
</dbReference>
<dbReference type="SUPFAM" id="SSF46689">
    <property type="entry name" value="Homeodomain-like"/>
    <property type="match status" value="1"/>
</dbReference>
<dbReference type="PATRIC" id="fig|281456.6.peg.2206"/>
<keyword evidence="1" id="KW-0547">Nucleotide-binding</keyword>
<dbReference type="InterPro" id="IPR027417">
    <property type="entry name" value="P-loop_NTPase"/>
</dbReference>
<dbReference type="Gene3D" id="3.30.450.20">
    <property type="entry name" value="PAS domain"/>
    <property type="match status" value="1"/>
</dbReference>
<dbReference type="PROSITE" id="PS50045">
    <property type="entry name" value="SIGMA54_INTERACT_4"/>
    <property type="match status" value="1"/>
</dbReference>
<dbReference type="InterPro" id="IPR025944">
    <property type="entry name" value="Sigma_54_int_dom_CS"/>
</dbReference>
<evidence type="ECO:0000259" key="6">
    <source>
        <dbReference type="PROSITE" id="PS50045"/>
    </source>
</evidence>
<keyword evidence="5" id="KW-0804">Transcription</keyword>
<keyword evidence="4" id="KW-0238">DNA-binding</keyword>
<evidence type="ECO:0000256" key="2">
    <source>
        <dbReference type="ARBA" id="ARBA00022840"/>
    </source>
</evidence>
<dbReference type="PROSITE" id="PS50112">
    <property type="entry name" value="PAS"/>
    <property type="match status" value="1"/>
</dbReference>
<dbReference type="Pfam" id="PF00989">
    <property type="entry name" value="PAS"/>
    <property type="match status" value="1"/>
</dbReference>
<dbReference type="SUPFAM" id="SSF55781">
    <property type="entry name" value="GAF domain-like"/>
    <property type="match status" value="1"/>
</dbReference>
<reference evidence="9" key="1">
    <citation type="submission" date="2015-07" db="EMBL/GenBank/DDBJ databases">
        <title>Complete Genome of Thermincola ferriacetica strain Z-0001T.</title>
        <authorList>
            <person name="Lusk B."/>
            <person name="Badalamenti J.P."/>
            <person name="Parameswaran P."/>
            <person name="Bond D.R."/>
            <person name="Torres C.I."/>
        </authorList>
    </citation>
    <scope>NUCLEOTIDE SEQUENCE [LARGE SCALE GENOMIC DNA]</scope>
    <source>
        <strain evidence="9">Z-0001</strain>
    </source>
</reference>
<accession>A0A0L6W1M5</accession>
<dbReference type="InterPro" id="IPR029016">
    <property type="entry name" value="GAF-like_dom_sf"/>
</dbReference>
<dbReference type="InterPro" id="IPR000014">
    <property type="entry name" value="PAS"/>
</dbReference>
<name>A0A0L6W1M5_9FIRM</name>